<gene>
    <name evidence="1" type="ORF">FRZ06_11900</name>
</gene>
<proteinExistence type="predicted"/>
<accession>A0ACD1ABV5</accession>
<evidence type="ECO:0000313" key="2">
    <source>
        <dbReference type="Proteomes" id="UP000594014"/>
    </source>
</evidence>
<name>A0ACD1ABV5_9FIRM</name>
<protein>
    <submittedName>
        <fullName evidence="1">Ferritin</fullName>
    </submittedName>
</protein>
<organism evidence="1 2">
    <name type="scientific">Anoxybacterium hadale</name>
    <dbReference type="NCBI Taxonomy" id="3408580"/>
    <lineage>
        <taxon>Bacteria</taxon>
        <taxon>Bacillati</taxon>
        <taxon>Bacillota</taxon>
        <taxon>Clostridia</taxon>
        <taxon>Peptostreptococcales</taxon>
        <taxon>Anaerovoracaceae</taxon>
        <taxon>Anoxybacterium</taxon>
    </lineage>
</organism>
<reference evidence="1" key="1">
    <citation type="submission" date="2019-08" db="EMBL/GenBank/DDBJ databases">
        <title>Genome sequence of Clostridiales bacterium MT110.</title>
        <authorList>
            <person name="Cao J."/>
        </authorList>
    </citation>
    <scope>NUCLEOTIDE SEQUENCE</scope>
    <source>
        <strain evidence="1">MT110</strain>
    </source>
</reference>
<dbReference type="EMBL" id="CP042469">
    <property type="protein sequence ID" value="QOX63986.1"/>
    <property type="molecule type" value="Genomic_DNA"/>
</dbReference>
<dbReference type="Proteomes" id="UP000594014">
    <property type="component" value="Chromosome"/>
</dbReference>
<sequence>MLSKEVTKLLNEQINKEFYSAYLYLDMSNYYDLKNLNGFSNWFKVQAQEERDHALLFMNYLQNNNEEIKLTAIAAPDQAYSDFKAPLEESLRHERMVTASIYNIYEEATKQRDFRTLQFLNWFVTEQGEEEKNAEDLIDRYELFGYDAKSLYLLDAELAARVYAAPTLVLD</sequence>
<evidence type="ECO:0000313" key="1">
    <source>
        <dbReference type="EMBL" id="QOX63986.1"/>
    </source>
</evidence>
<keyword evidence="2" id="KW-1185">Reference proteome</keyword>